<organism evidence="11 12">
    <name type="scientific">Mycena pura</name>
    <dbReference type="NCBI Taxonomy" id="153505"/>
    <lineage>
        <taxon>Eukaryota</taxon>
        <taxon>Fungi</taxon>
        <taxon>Dikarya</taxon>
        <taxon>Basidiomycota</taxon>
        <taxon>Agaricomycotina</taxon>
        <taxon>Agaricomycetes</taxon>
        <taxon>Agaricomycetidae</taxon>
        <taxon>Agaricales</taxon>
        <taxon>Marasmiineae</taxon>
        <taxon>Mycenaceae</taxon>
        <taxon>Mycena</taxon>
    </lineage>
</organism>
<dbReference type="InterPro" id="IPR001487">
    <property type="entry name" value="Bromodomain"/>
</dbReference>
<dbReference type="SUPFAM" id="SSF47370">
    <property type="entry name" value="Bromodomain"/>
    <property type="match status" value="2"/>
</dbReference>
<keyword evidence="12" id="KW-1185">Reference proteome</keyword>
<comment type="subcellular location">
    <subcellularLocation>
        <location evidence="1">Nucleus</location>
    </subcellularLocation>
</comment>
<evidence type="ECO:0000256" key="1">
    <source>
        <dbReference type="ARBA" id="ARBA00004123"/>
    </source>
</evidence>
<dbReference type="Pfam" id="PF00439">
    <property type="entry name" value="Bromodomain"/>
    <property type="match status" value="2"/>
</dbReference>
<keyword evidence="6" id="KW-0804">Transcription</keyword>
<dbReference type="Gene3D" id="1.20.920.10">
    <property type="entry name" value="Bromodomain-like"/>
    <property type="match status" value="2"/>
</dbReference>
<comment type="caution">
    <text evidence="11">The sequence shown here is derived from an EMBL/GenBank/DDBJ whole genome shotgun (WGS) entry which is preliminary data.</text>
</comment>
<evidence type="ECO:0000256" key="5">
    <source>
        <dbReference type="ARBA" id="ARBA00023117"/>
    </source>
</evidence>
<dbReference type="PANTHER" id="PTHR16062">
    <property type="entry name" value="SWI/SNF-RELATED"/>
    <property type="match status" value="1"/>
</dbReference>
<keyword evidence="4" id="KW-0805">Transcription regulation</keyword>
<keyword evidence="7" id="KW-0539">Nucleus</keyword>
<reference evidence="11" key="1">
    <citation type="submission" date="2023-03" db="EMBL/GenBank/DDBJ databases">
        <title>Massive genome expansion in bonnet fungi (Mycena s.s.) driven by repeated elements and novel gene families across ecological guilds.</title>
        <authorList>
            <consortium name="Lawrence Berkeley National Laboratory"/>
            <person name="Harder C.B."/>
            <person name="Miyauchi S."/>
            <person name="Viragh M."/>
            <person name="Kuo A."/>
            <person name="Thoen E."/>
            <person name="Andreopoulos B."/>
            <person name="Lu D."/>
            <person name="Skrede I."/>
            <person name="Drula E."/>
            <person name="Henrissat B."/>
            <person name="Morin E."/>
            <person name="Kohler A."/>
            <person name="Barry K."/>
            <person name="LaButti K."/>
            <person name="Morin E."/>
            <person name="Salamov A."/>
            <person name="Lipzen A."/>
            <person name="Mereny Z."/>
            <person name="Hegedus B."/>
            <person name="Baldrian P."/>
            <person name="Stursova M."/>
            <person name="Weitz H."/>
            <person name="Taylor A."/>
            <person name="Grigoriev I.V."/>
            <person name="Nagy L.G."/>
            <person name="Martin F."/>
            <person name="Kauserud H."/>
        </authorList>
    </citation>
    <scope>NUCLEOTIDE SEQUENCE</scope>
    <source>
        <strain evidence="11">9144</strain>
    </source>
</reference>
<name>A0AAD6UTH5_9AGAR</name>
<feature type="domain" description="Bromo" evidence="10">
    <location>
        <begin position="69"/>
        <end position="139"/>
    </location>
</feature>
<evidence type="ECO:0000313" key="12">
    <source>
        <dbReference type="Proteomes" id="UP001219525"/>
    </source>
</evidence>
<evidence type="ECO:0000259" key="10">
    <source>
        <dbReference type="PROSITE" id="PS50014"/>
    </source>
</evidence>
<feature type="compositionally biased region" description="Pro residues" evidence="9">
    <location>
        <begin position="336"/>
        <end position="346"/>
    </location>
</feature>
<evidence type="ECO:0000256" key="3">
    <source>
        <dbReference type="ARBA" id="ARBA00022853"/>
    </source>
</evidence>
<evidence type="ECO:0000256" key="9">
    <source>
        <dbReference type="SAM" id="MobiDB-lite"/>
    </source>
</evidence>
<feature type="compositionally biased region" description="Low complexity" evidence="9">
    <location>
        <begin position="306"/>
        <end position="335"/>
    </location>
</feature>
<dbReference type="GO" id="GO:0006338">
    <property type="term" value="P:chromatin remodeling"/>
    <property type="evidence" value="ECO:0007669"/>
    <property type="project" value="InterPro"/>
</dbReference>
<dbReference type="AlphaFoldDB" id="A0AAD6UTH5"/>
<dbReference type="PANTHER" id="PTHR16062:SF19">
    <property type="entry name" value="PROTEIN POLYBROMO-1"/>
    <property type="match status" value="1"/>
</dbReference>
<dbReference type="EMBL" id="JARJCW010000109">
    <property type="protein sequence ID" value="KAJ7193291.1"/>
    <property type="molecule type" value="Genomic_DNA"/>
</dbReference>
<dbReference type="PRINTS" id="PR00503">
    <property type="entry name" value="BROMODOMAIN"/>
</dbReference>
<accession>A0AAD6UTH5</accession>
<dbReference type="GO" id="GO:0006368">
    <property type="term" value="P:transcription elongation by RNA polymerase II"/>
    <property type="evidence" value="ECO:0007669"/>
    <property type="project" value="TreeGrafter"/>
</dbReference>
<evidence type="ECO:0000313" key="11">
    <source>
        <dbReference type="EMBL" id="KAJ7193291.1"/>
    </source>
</evidence>
<evidence type="ECO:0000256" key="2">
    <source>
        <dbReference type="ARBA" id="ARBA00022737"/>
    </source>
</evidence>
<evidence type="ECO:0000256" key="7">
    <source>
        <dbReference type="ARBA" id="ARBA00023242"/>
    </source>
</evidence>
<gene>
    <name evidence="11" type="ORF">GGX14DRAFT_478269</name>
</gene>
<evidence type="ECO:0000256" key="6">
    <source>
        <dbReference type="ARBA" id="ARBA00023163"/>
    </source>
</evidence>
<sequence>MKRAHRQLNGGEEASRVKRRKDAVAGSSSDVDITSSDPIGEERVATWAGDVRERGLKLWQTVRDATNKEGRILSIDFFRKPSKKLYPDYYVYIQHPIALEDIKKQLESNYYPTLEAVRQDFELCFENAKTYNMKDSDIWKDAKDLLKLTNKTYHKMVPTTEEGEPTGKQPSLHRLAKARLNKIIEKTDDTGRVLSDIFMELPSKKLWPQYYVQIKRPQCLEAIVKKVRKKDYPTMTDFADDVELVFSNAMEFNQEHTQIWEDALSLRDTFRHLMADLPPQFAVAYQKPTTAKIKIKMPVISAAAASTATAGTSSSPPTANTSSVRLRVPGATAPKAPTPAVMPAPLPVPTPPPAPRATTSPMLLPNTLPSTNMIQPTPQPKPTLNTTTTTFAHYPKASYLPGHTPAPAATAPVTAPPPQPVVNPAPAKTISVSNSPAPPPIHPRHMLKVVSLMTEPSSRPFLLDHQDGVKTWAMRLGPGERAIRVAGVTYMGDEEEDSSEEDTDDWDEEDEEEEDEDSDTVVKNGKKKGKGKGRSPTKRRVTTAAVKALQAARAAKREARKFGEVQVKLNGNVVPEKADRPGQWFVDLQAGSNLLEVGEKGGLIWKVYAERLVV</sequence>
<dbReference type="GO" id="GO:0003682">
    <property type="term" value="F:chromatin binding"/>
    <property type="evidence" value="ECO:0007669"/>
    <property type="project" value="TreeGrafter"/>
</dbReference>
<keyword evidence="5 8" id="KW-0103">Bromodomain</keyword>
<evidence type="ECO:0000256" key="8">
    <source>
        <dbReference type="PROSITE-ProRule" id="PRU00035"/>
    </source>
</evidence>
<keyword evidence="2" id="KW-0677">Repeat</keyword>
<dbReference type="GO" id="GO:0016586">
    <property type="term" value="C:RSC-type complex"/>
    <property type="evidence" value="ECO:0007669"/>
    <property type="project" value="InterPro"/>
</dbReference>
<protein>
    <submittedName>
        <fullName evidence="11">RSC complex protein</fullName>
    </submittedName>
</protein>
<dbReference type="InterPro" id="IPR036427">
    <property type="entry name" value="Bromodomain-like_sf"/>
</dbReference>
<feature type="domain" description="Bromo" evidence="10">
    <location>
        <begin position="190"/>
        <end position="260"/>
    </location>
</feature>
<feature type="region of interest" description="Disordered" evidence="9">
    <location>
        <begin position="306"/>
        <end position="346"/>
    </location>
</feature>
<dbReference type="CDD" id="cd04369">
    <property type="entry name" value="Bromodomain"/>
    <property type="match status" value="1"/>
</dbReference>
<feature type="region of interest" description="Disordered" evidence="9">
    <location>
        <begin position="489"/>
        <end position="542"/>
    </location>
</feature>
<dbReference type="SMART" id="SM00297">
    <property type="entry name" value="BROMO"/>
    <property type="match status" value="2"/>
</dbReference>
<evidence type="ECO:0000256" key="4">
    <source>
        <dbReference type="ARBA" id="ARBA00023015"/>
    </source>
</evidence>
<dbReference type="Proteomes" id="UP001219525">
    <property type="component" value="Unassembled WGS sequence"/>
</dbReference>
<feature type="compositionally biased region" description="Basic residues" evidence="9">
    <location>
        <begin position="524"/>
        <end position="541"/>
    </location>
</feature>
<feature type="compositionally biased region" description="Acidic residues" evidence="9">
    <location>
        <begin position="492"/>
        <end position="519"/>
    </location>
</feature>
<dbReference type="InterPro" id="IPR037382">
    <property type="entry name" value="Rsc/polybromo"/>
</dbReference>
<feature type="region of interest" description="Disordered" evidence="9">
    <location>
        <begin position="1"/>
        <end position="36"/>
    </location>
</feature>
<keyword evidence="3" id="KW-0156">Chromatin regulator</keyword>
<dbReference type="PROSITE" id="PS50014">
    <property type="entry name" value="BROMODOMAIN_2"/>
    <property type="match status" value="2"/>
</dbReference>
<proteinExistence type="predicted"/>
<feature type="compositionally biased region" description="Polar residues" evidence="9">
    <location>
        <begin position="26"/>
        <end position="36"/>
    </location>
</feature>